<dbReference type="PRINTS" id="PR00455">
    <property type="entry name" value="HTHTETR"/>
</dbReference>
<dbReference type="SUPFAM" id="SSF48498">
    <property type="entry name" value="Tetracyclin repressor-like, C-terminal domain"/>
    <property type="match status" value="1"/>
</dbReference>
<dbReference type="Pfam" id="PF00440">
    <property type="entry name" value="TetR_N"/>
    <property type="match status" value="1"/>
</dbReference>
<dbReference type="EMBL" id="JABEQI010000004">
    <property type="protein sequence ID" value="MBB2186614.1"/>
    <property type="molecule type" value="Genomic_DNA"/>
</dbReference>
<dbReference type="Gene3D" id="1.10.357.10">
    <property type="entry name" value="Tetracycline Repressor, domain 2"/>
    <property type="match status" value="1"/>
</dbReference>
<evidence type="ECO:0000313" key="8">
    <source>
        <dbReference type="Proteomes" id="UP000254958"/>
    </source>
</evidence>
<sequence length="365" mass="39520">MKEPVALRRIVVEARELFREHGYEGASMRDLAARVGLRPQSLYTRFPAKQALVPDVLALTLEETLADLPDPSVDWRAAWHLLVVRIADTLEQRGRCVGLHLAYGMTAATPEGQVAVRAFFDALRGHMAGILRAGGRETPDDDAADALAQLEGATLWIATHGDRRVLRRARERLLALAGPEKEKGVPGVRRRTVLVAGSLALLGVSLAATGALAAGASHGVPIEAARLVGSWQCSGHFHSGRVHRSTYTGSVILDGAWLQLAETDIEPASGYTALYLLGFDAQRRRDIMFDANNAGAAVYASPEGWYAGVLVLSSDDAGEGAPYRFNRFIYRLLEPSGFSVTWQVKKTPDAEWVTGDELACRSRAG</sequence>
<organism evidence="7 8">
    <name type="scientific">Gluconacetobacter liquefaciens</name>
    <name type="common">Acetobacter liquefaciens</name>
    <dbReference type="NCBI Taxonomy" id="89584"/>
    <lineage>
        <taxon>Bacteria</taxon>
        <taxon>Pseudomonadati</taxon>
        <taxon>Pseudomonadota</taxon>
        <taxon>Alphaproteobacteria</taxon>
        <taxon>Acetobacterales</taxon>
        <taxon>Acetobacteraceae</taxon>
        <taxon>Gluconacetobacter</taxon>
    </lineage>
</organism>
<evidence type="ECO:0000256" key="2">
    <source>
        <dbReference type="ARBA" id="ARBA00023125"/>
    </source>
</evidence>
<evidence type="ECO:0000256" key="4">
    <source>
        <dbReference type="PROSITE-ProRule" id="PRU00335"/>
    </source>
</evidence>
<dbReference type="InterPro" id="IPR001647">
    <property type="entry name" value="HTH_TetR"/>
</dbReference>
<accession>A0A370G8D7</accession>
<dbReference type="PANTHER" id="PTHR47506">
    <property type="entry name" value="TRANSCRIPTIONAL REGULATORY PROTEIN"/>
    <property type="match status" value="1"/>
</dbReference>
<keyword evidence="3" id="KW-0804">Transcription</keyword>
<keyword evidence="8" id="KW-1185">Reference proteome</keyword>
<proteinExistence type="predicted"/>
<dbReference type="OrthoDB" id="9811084at2"/>
<name>A0A370G8D7_GLULI</name>
<dbReference type="PROSITE" id="PS50977">
    <property type="entry name" value="HTH_TETR_2"/>
    <property type="match status" value="1"/>
</dbReference>
<keyword evidence="2 4" id="KW-0238">DNA-binding</keyword>
<protein>
    <submittedName>
        <fullName evidence="7">TetR family transcriptional regulator</fullName>
    </submittedName>
</protein>
<evidence type="ECO:0000313" key="9">
    <source>
        <dbReference type="Proteomes" id="UP000562982"/>
    </source>
</evidence>
<dbReference type="Proteomes" id="UP000562982">
    <property type="component" value="Unassembled WGS sequence"/>
</dbReference>
<reference evidence="7 8" key="1">
    <citation type="submission" date="2018-07" db="EMBL/GenBank/DDBJ databases">
        <title>Genomic Encyclopedia of Type Strains, Phase IV (KMG-IV): sequencing the most valuable type-strain genomes for metagenomic binning, comparative biology and taxonomic classification.</title>
        <authorList>
            <person name="Goeker M."/>
        </authorList>
    </citation>
    <scope>NUCLEOTIDE SEQUENCE [LARGE SCALE GENOMIC DNA]</scope>
    <source>
        <strain evidence="7 8">DSM 5603</strain>
    </source>
</reference>
<dbReference type="AlphaFoldDB" id="A0A370G8D7"/>
<reference evidence="6 9" key="2">
    <citation type="submission" date="2020-04" db="EMBL/GenBank/DDBJ databases">
        <title>Description of novel Gluconacetobacter.</title>
        <authorList>
            <person name="Sombolestani A."/>
        </authorList>
    </citation>
    <scope>NUCLEOTIDE SEQUENCE [LARGE SCALE GENOMIC DNA]</scope>
    <source>
        <strain evidence="6 9">LMG 1382</strain>
    </source>
</reference>
<dbReference type="SUPFAM" id="SSF46689">
    <property type="entry name" value="Homeodomain-like"/>
    <property type="match status" value="1"/>
</dbReference>
<evidence type="ECO:0000259" key="5">
    <source>
        <dbReference type="PROSITE" id="PS50977"/>
    </source>
</evidence>
<dbReference type="GO" id="GO:0003677">
    <property type="term" value="F:DNA binding"/>
    <property type="evidence" value="ECO:0007669"/>
    <property type="project" value="UniProtKB-UniRule"/>
</dbReference>
<evidence type="ECO:0000313" key="6">
    <source>
        <dbReference type="EMBL" id="MBB2186614.1"/>
    </source>
</evidence>
<keyword evidence="1" id="KW-0805">Transcription regulation</keyword>
<comment type="caution">
    <text evidence="7">The sequence shown here is derived from an EMBL/GenBank/DDBJ whole genome shotgun (WGS) entry which is preliminary data.</text>
</comment>
<dbReference type="InterPro" id="IPR009057">
    <property type="entry name" value="Homeodomain-like_sf"/>
</dbReference>
<dbReference type="InterPro" id="IPR036271">
    <property type="entry name" value="Tet_transcr_reg_TetR-rel_C_sf"/>
</dbReference>
<dbReference type="Proteomes" id="UP000254958">
    <property type="component" value="Unassembled WGS sequence"/>
</dbReference>
<dbReference type="PANTHER" id="PTHR47506:SF1">
    <property type="entry name" value="HTH-TYPE TRANSCRIPTIONAL REGULATOR YJDC"/>
    <property type="match status" value="1"/>
</dbReference>
<evidence type="ECO:0000256" key="3">
    <source>
        <dbReference type="ARBA" id="ARBA00023163"/>
    </source>
</evidence>
<dbReference type="EMBL" id="QQAW01000004">
    <property type="protein sequence ID" value="RDI38283.1"/>
    <property type="molecule type" value="Genomic_DNA"/>
</dbReference>
<feature type="DNA-binding region" description="H-T-H motif" evidence="4">
    <location>
        <begin position="27"/>
        <end position="46"/>
    </location>
</feature>
<feature type="domain" description="HTH tetR-type" evidence="5">
    <location>
        <begin position="4"/>
        <end position="64"/>
    </location>
</feature>
<evidence type="ECO:0000256" key="1">
    <source>
        <dbReference type="ARBA" id="ARBA00023015"/>
    </source>
</evidence>
<gene>
    <name evidence="7" type="ORF">C7453_104227</name>
    <name evidence="6" type="ORF">HLH32_09475</name>
</gene>
<evidence type="ECO:0000313" key="7">
    <source>
        <dbReference type="EMBL" id="RDI38283.1"/>
    </source>
</evidence>